<dbReference type="EMBL" id="JARKIF010000006">
    <property type="protein sequence ID" value="KAJ7636706.1"/>
    <property type="molecule type" value="Genomic_DNA"/>
</dbReference>
<name>A0AAD7FTK0_9AGAR</name>
<dbReference type="Proteomes" id="UP001221142">
    <property type="component" value="Unassembled WGS sequence"/>
</dbReference>
<reference evidence="2" key="1">
    <citation type="submission" date="2023-03" db="EMBL/GenBank/DDBJ databases">
        <title>Massive genome expansion in bonnet fungi (Mycena s.s.) driven by repeated elements and novel gene families across ecological guilds.</title>
        <authorList>
            <consortium name="Lawrence Berkeley National Laboratory"/>
            <person name="Harder C.B."/>
            <person name="Miyauchi S."/>
            <person name="Viragh M."/>
            <person name="Kuo A."/>
            <person name="Thoen E."/>
            <person name="Andreopoulos B."/>
            <person name="Lu D."/>
            <person name="Skrede I."/>
            <person name="Drula E."/>
            <person name="Henrissat B."/>
            <person name="Morin E."/>
            <person name="Kohler A."/>
            <person name="Barry K."/>
            <person name="LaButti K."/>
            <person name="Morin E."/>
            <person name="Salamov A."/>
            <person name="Lipzen A."/>
            <person name="Mereny Z."/>
            <person name="Hegedus B."/>
            <person name="Baldrian P."/>
            <person name="Stursova M."/>
            <person name="Weitz H."/>
            <person name="Taylor A."/>
            <person name="Grigoriev I.V."/>
            <person name="Nagy L.G."/>
            <person name="Martin F."/>
            <person name="Kauserud H."/>
        </authorList>
    </citation>
    <scope>NUCLEOTIDE SEQUENCE</scope>
    <source>
        <strain evidence="2">9284</strain>
    </source>
</reference>
<dbReference type="AlphaFoldDB" id="A0AAD7FTK0"/>
<evidence type="ECO:0000256" key="1">
    <source>
        <dbReference type="SAM" id="MobiDB-lite"/>
    </source>
</evidence>
<comment type="caution">
    <text evidence="2">The sequence shown here is derived from an EMBL/GenBank/DDBJ whole genome shotgun (WGS) entry which is preliminary data.</text>
</comment>
<sequence>MAQAYTNLTSSLFLHCTFPARPSSPFPNSNAHASFTTAHPIATTYATNNCGMQRMRLTPSSLPATAHWENQRPAGISPDARNPGTRLLNALRIAQFTGTDIVFPQPCPVETHSTRLLEALRIAQLTGTDIVFPFVLPVETHSRVPLGSLTNGIVPTDAGNHEEKTEAEGVVGTCGVNESYMPVVPRPAIDDSSLRTESRALSTSSDTGLDAGLDWYSPAEEMYGQALADELLAPGMKQRLDKLEEDAAERVKTMEALKAGTLYDYFFAFLQEGESSLAADNDAESEGSWTASSDSASELFVVWGQQENATEESDVEATNADKAARNSWDHLVIEEGALAGPQTWDSAQEMRDEYCETLEDILDLLRAVDSAVEGQ</sequence>
<feature type="region of interest" description="Disordered" evidence="1">
    <location>
        <begin position="187"/>
        <end position="206"/>
    </location>
</feature>
<proteinExistence type="predicted"/>
<feature type="compositionally biased region" description="Basic and acidic residues" evidence="1">
    <location>
        <begin position="188"/>
        <end position="198"/>
    </location>
</feature>
<evidence type="ECO:0000313" key="3">
    <source>
        <dbReference type="Proteomes" id="UP001221142"/>
    </source>
</evidence>
<accession>A0AAD7FTK0</accession>
<gene>
    <name evidence="2" type="ORF">FB45DRAFT_907130</name>
</gene>
<protein>
    <submittedName>
        <fullName evidence="2">Uncharacterized protein</fullName>
    </submittedName>
</protein>
<organism evidence="2 3">
    <name type="scientific">Roridomyces roridus</name>
    <dbReference type="NCBI Taxonomy" id="1738132"/>
    <lineage>
        <taxon>Eukaryota</taxon>
        <taxon>Fungi</taxon>
        <taxon>Dikarya</taxon>
        <taxon>Basidiomycota</taxon>
        <taxon>Agaricomycotina</taxon>
        <taxon>Agaricomycetes</taxon>
        <taxon>Agaricomycetidae</taxon>
        <taxon>Agaricales</taxon>
        <taxon>Marasmiineae</taxon>
        <taxon>Mycenaceae</taxon>
        <taxon>Roridomyces</taxon>
    </lineage>
</organism>
<keyword evidence="3" id="KW-1185">Reference proteome</keyword>
<evidence type="ECO:0000313" key="2">
    <source>
        <dbReference type="EMBL" id="KAJ7636706.1"/>
    </source>
</evidence>